<dbReference type="CDD" id="cd03224">
    <property type="entry name" value="ABC_TM1139_LivF_branched"/>
    <property type="match status" value="1"/>
</dbReference>
<dbReference type="Gene3D" id="3.40.50.300">
    <property type="entry name" value="P-loop containing nucleotide triphosphate hydrolases"/>
    <property type="match status" value="1"/>
</dbReference>
<protein>
    <submittedName>
        <fullName evidence="7">ABC-type branched-chain amino acid transport system, ATPase component</fullName>
    </submittedName>
</protein>
<dbReference type="EMBL" id="CP000968">
    <property type="protein sequence ID" value="ACB06842.1"/>
    <property type="molecule type" value="Genomic_DNA"/>
</dbReference>
<evidence type="ECO:0000313" key="7">
    <source>
        <dbReference type="EMBL" id="ACB06842.1"/>
    </source>
</evidence>
<keyword evidence="4" id="KW-0067">ATP-binding</keyword>
<gene>
    <name evidence="7" type="ordered locus">Kcr_0082</name>
</gene>
<organism evidence="7 8">
    <name type="scientific">Korarchaeum cryptofilum (strain OPF8)</name>
    <dbReference type="NCBI Taxonomy" id="374847"/>
    <lineage>
        <taxon>Archaea</taxon>
        <taxon>Thermoproteota</taxon>
        <taxon>Candidatus Korarchaeia</taxon>
        <taxon>Candidatus Korarchaeales</taxon>
        <taxon>Candidatus Korarchaeaceae</taxon>
        <taxon>Candidatus Korarchaeum</taxon>
    </lineage>
</organism>
<dbReference type="STRING" id="374847.Kcr_0082"/>
<dbReference type="InterPro" id="IPR052156">
    <property type="entry name" value="BCAA_Transport_ATP-bd_LivF"/>
</dbReference>
<evidence type="ECO:0000259" key="6">
    <source>
        <dbReference type="PROSITE" id="PS50893"/>
    </source>
</evidence>
<dbReference type="GeneID" id="6093371"/>
<keyword evidence="8" id="KW-1185">Reference proteome</keyword>
<dbReference type="RefSeq" id="WP_012308739.1">
    <property type="nucleotide sequence ID" value="NC_010482.1"/>
</dbReference>
<evidence type="ECO:0000256" key="3">
    <source>
        <dbReference type="ARBA" id="ARBA00022741"/>
    </source>
</evidence>
<reference evidence="7 8" key="1">
    <citation type="journal article" date="2008" name="Proc. Natl. Acad. Sci. U.S.A.">
        <title>A korarchaeal genome reveals new insights into the evolution of the Archaea.</title>
        <authorList>
            <person name="Elkins J.G."/>
            <person name="Podar M."/>
            <person name="Graham D.E."/>
            <person name="Makarova K.S."/>
            <person name="Wolf Y."/>
            <person name="Randau L."/>
            <person name="Hedlund B.P."/>
            <person name="Brochier-Armanet C."/>
            <person name="Kunin V."/>
            <person name="Anderson I."/>
            <person name="Lapidus A."/>
            <person name="Goltsman E."/>
            <person name="Barry K."/>
            <person name="Koonin E.V."/>
            <person name="Hugenholtz P."/>
            <person name="Kyrpides N."/>
            <person name="Wanner G."/>
            <person name="Richardson P."/>
            <person name="Keller M."/>
            <person name="Stetter K.O."/>
        </authorList>
    </citation>
    <scope>NUCLEOTIDE SEQUENCE [LARGE SCALE GENOMIC DNA]</scope>
    <source>
        <strain evidence="8">OPF8</strain>
    </source>
</reference>
<dbReference type="InterPro" id="IPR027417">
    <property type="entry name" value="P-loop_NTPase"/>
</dbReference>
<dbReference type="PROSITE" id="PS50893">
    <property type="entry name" value="ABC_TRANSPORTER_2"/>
    <property type="match status" value="1"/>
</dbReference>
<dbReference type="InterPro" id="IPR017871">
    <property type="entry name" value="ABC_transporter-like_CS"/>
</dbReference>
<keyword evidence="2" id="KW-0813">Transport</keyword>
<proteinExistence type="inferred from homology"/>
<dbReference type="InParanoid" id="B1L7L5"/>
<dbReference type="HOGENOM" id="CLU_000604_1_2_2"/>
<dbReference type="EnsemblBacteria" id="ACB06842">
    <property type="protein sequence ID" value="ACB06842"/>
    <property type="gene ID" value="Kcr_0082"/>
</dbReference>
<dbReference type="PROSITE" id="PS00211">
    <property type="entry name" value="ABC_TRANSPORTER_1"/>
    <property type="match status" value="1"/>
</dbReference>
<keyword evidence="3" id="KW-0547">Nucleotide-binding</keyword>
<dbReference type="eggNOG" id="arCOG00924">
    <property type="taxonomic scope" value="Archaea"/>
</dbReference>
<dbReference type="GO" id="GO:0015803">
    <property type="term" value="P:branched-chain amino acid transport"/>
    <property type="evidence" value="ECO:0007669"/>
    <property type="project" value="GOC"/>
</dbReference>
<dbReference type="Proteomes" id="UP000001686">
    <property type="component" value="Chromosome"/>
</dbReference>
<evidence type="ECO:0000256" key="4">
    <source>
        <dbReference type="ARBA" id="ARBA00022840"/>
    </source>
</evidence>
<dbReference type="KEGG" id="kcr:Kcr_0082"/>
<dbReference type="PhylomeDB" id="B1L7L5"/>
<dbReference type="GO" id="GO:0015807">
    <property type="term" value="P:L-amino acid transport"/>
    <property type="evidence" value="ECO:0000318"/>
    <property type="project" value="GO_Central"/>
</dbReference>
<dbReference type="PANTHER" id="PTHR43820">
    <property type="entry name" value="HIGH-AFFINITY BRANCHED-CHAIN AMINO ACID TRANSPORT ATP-BINDING PROTEIN LIVF"/>
    <property type="match status" value="1"/>
</dbReference>
<dbReference type="GO" id="GO:0016887">
    <property type="term" value="F:ATP hydrolysis activity"/>
    <property type="evidence" value="ECO:0007669"/>
    <property type="project" value="InterPro"/>
</dbReference>
<dbReference type="SUPFAM" id="SSF52540">
    <property type="entry name" value="P-loop containing nucleoside triphosphate hydrolases"/>
    <property type="match status" value="1"/>
</dbReference>
<dbReference type="GO" id="GO:0005524">
    <property type="term" value="F:ATP binding"/>
    <property type="evidence" value="ECO:0007669"/>
    <property type="project" value="UniProtKB-KW"/>
</dbReference>
<dbReference type="AlphaFoldDB" id="B1L7L5"/>
<evidence type="ECO:0000256" key="2">
    <source>
        <dbReference type="ARBA" id="ARBA00022448"/>
    </source>
</evidence>
<accession>B1L7L5</accession>
<dbReference type="PANTHER" id="PTHR43820:SF7">
    <property type="entry name" value="BRANCHED-CHAIN AMINO ACID TRANSPORT ATP-BINDING PROTEIN LIVF-RELATED"/>
    <property type="match status" value="1"/>
</dbReference>
<evidence type="ECO:0000313" key="8">
    <source>
        <dbReference type="Proteomes" id="UP000001686"/>
    </source>
</evidence>
<keyword evidence="5" id="KW-0029">Amino-acid transport</keyword>
<name>B1L7L5_KORCO</name>
<dbReference type="InterPro" id="IPR003439">
    <property type="entry name" value="ABC_transporter-like_ATP-bd"/>
</dbReference>
<comment type="similarity">
    <text evidence="1">Belongs to the ABC transporter superfamily.</text>
</comment>
<sequence>MSKKIIEVKNLYAGYGKFKVLFNVNFSANSGEITVIVGPNGAGKTTLLNSIMGIATIYSGSIKFEDMDVTKLPVYRKSRMGLAYLPQYGNIAAGLTVEENLRISGYLLNQDEMDGRISDILEMFPKLKEFLKRKAGTLSGGERRMLAIGMALMRKPKVLLLDEITTDLAPLVVNQVLSKLAELRDSFGQTIVIVEQNAKKALELGDKGYLLVSGEVRYEGDPRELLSHPQFSRLYLGILR</sequence>
<feature type="domain" description="ABC transporter" evidence="6">
    <location>
        <begin position="6"/>
        <end position="238"/>
    </location>
</feature>
<dbReference type="InterPro" id="IPR003593">
    <property type="entry name" value="AAA+_ATPase"/>
</dbReference>
<dbReference type="SMART" id="SM00382">
    <property type="entry name" value="AAA"/>
    <property type="match status" value="1"/>
</dbReference>
<dbReference type="Pfam" id="PF00005">
    <property type="entry name" value="ABC_tran"/>
    <property type="match status" value="1"/>
</dbReference>
<evidence type="ECO:0000256" key="5">
    <source>
        <dbReference type="ARBA" id="ARBA00022970"/>
    </source>
</evidence>
<dbReference type="FunCoup" id="B1L7L5">
    <property type="interactions" value="30"/>
</dbReference>
<evidence type="ECO:0000256" key="1">
    <source>
        <dbReference type="ARBA" id="ARBA00005417"/>
    </source>
</evidence>